<evidence type="ECO:0000256" key="1">
    <source>
        <dbReference type="SAM" id="MobiDB-lite"/>
    </source>
</evidence>
<evidence type="ECO:0000313" key="3">
    <source>
        <dbReference type="Proteomes" id="UP001642484"/>
    </source>
</evidence>
<dbReference type="EMBL" id="CAXAMN010028306">
    <property type="protein sequence ID" value="CAK9116077.1"/>
    <property type="molecule type" value="Genomic_DNA"/>
</dbReference>
<sequence length="260" mass="26502">MGALFGKDTGPNTAGTLVPDTNSPLFGWGGAGSDNGLFGPGVPAAIAAVLGAKLSPQQQMETLDQATGELPAGSCGNFTQGYLKNIAGDKDRHCYWGNPDLTPGDFPAPPQPQRPVAGYGSYGGYGGYPQQAGAAGAGYGASGAVAGMQGSQWSPGQPPRPQQPPPPGPRSWHGESGQRWKAGAPPQKRSGDYALPETAITGPPEHIEPINPYHPPPSPKEEANSAGSKFLFGTAGMAIGARSCQKIADTLAPTETNVSS</sequence>
<dbReference type="Proteomes" id="UP001642484">
    <property type="component" value="Unassembled WGS sequence"/>
</dbReference>
<feature type="region of interest" description="Disordered" evidence="1">
    <location>
        <begin position="146"/>
        <end position="226"/>
    </location>
</feature>
<evidence type="ECO:0000313" key="2">
    <source>
        <dbReference type="EMBL" id="CAK9116077.1"/>
    </source>
</evidence>
<proteinExistence type="predicted"/>
<accession>A0ABP0SUI2</accession>
<keyword evidence="3" id="KW-1185">Reference proteome</keyword>
<reference evidence="2 3" key="1">
    <citation type="submission" date="2024-02" db="EMBL/GenBank/DDBJ databases">
        <authorList>
            <person name="Chen Y."/>
            <person name="Shah S."/>
            <person name="Dougan E. K."/>
            <person name="Thang M."/>
            <person name="Chan C."/>
        </authorList>
    </citation>
    <scope>NUCLEOTIDE SEQUENCE [LARGE SCALE GENOMIC DNA]</scope>
</reference>
<comment type="caution">
    <text evidence="2">The sequence shown here is derived from an EMBL/GenBank/DDBJ whole genome shotgun (WGS) entry which is preliminary data.</text>
</comment>
<feature type="compositionally biased region" description="Pro residues" evidence="1">
    <location>
        <begin position="156"/>
        <end position="169"/>
    </location>
</feature>
<feature type="compositionally biased region" description="Low complexity" evidence="1">
    <location>
        <begin position="146"/>
        <end position="155"/>
    </location>
</feature>
<organism evidence="2 3">
    <name type="scientific">Durusdinium trenchii</name>
    <dbReference type="NCBI Taxonomy" id="1381693"/>
    <lineage>
        <taxon>Eukaryota</taxon>
        <taxon>Sar</taxon>
        <taxon>Alveolata</taxon>
        <taxon>Dinophyceae</taxon>
        <taxon>Suessiales</taxon>
        <taxon>Symbiodiniaceae</taxon>
        <taxon>Durusdinium</taxon>
    </lineage>
</organism>
<gene>
    <name evidence="2" type="ORF">CCMP2556_LOCUS53768</name>
</gene>
<protein>
    <submittedName>
        <fullName evidence="2">Uncharacterized protein</fullName>
    </submittedName>
</protein>
<name>A0ABP0SUI2_9DINO</name>